<dbReference type="OrthoDB" id="143284at2"/>
<accession>A0A7U4QJV7</accession>
<evidence type="ECO:0008006" key="5">
    <source>
        <dbReference type="Google" id="ProtNLM"/>
    </source>
</evidence>
<proteinExistence type="predicted"/>
<reference evidence="3 4" key="1">
    <citation type="submission" date="2015-10" db="EMBL/GenBank/DDBJ databases">
        <title>Candidatus Desulfofervidus auxilii, a hydrogenotrophic sulfate-reducing bacterium involved in the thermophilic anaerobic oxidation of methane.</title>
        <authorList>
            <person name="Krukenberg V."/>
            <person name="Richter M."/>
            <person name="Wegener G."/>
        </authorList>
    </citation>
    <scope>NUCLEOTIDE SEQUENCE [LARGE SCALE GENOMIC DNA]</scope>
    <source>
        <strain evidence="3 4">HS1</strain>
    </source>
</reference>
<evidence type="ECO:0000313" key="4">
    <source>
        <dbReference type="Proteomes" id="UP000070560"/>
    </source>
</evidence>
<dbReference type="Proteomes" id="UP000070560">
    <property type="component" value="Chromosome"/>
</dbReference>
<dbReference type="KEGG" id="daw:HS1_000882"/>
<feature type="domain" description="Actin-like protein N-terminal" evidence="1">
    <location>
        <begin position="5"/>
        <end position="127"/>
    </location>
</feature>
<dbReference type="Pfam" id="PF21522">
    <property type="entry name" value="MreB-like_C"/>
    <property type="match status" value="1"/>
</dbReference>
<gene>
    <name evidence="3" type="ORF">HS1_000882</name>
</gene>
<name>A0A7U4QJV7_DESA2</name>
<dbReference type="AlphaFoldDB" id="A0A7U4QJV7"/>
<evidence type="ECO:0000313" key="3">
    <source>
        <dbReference type="EMBL" id="AMM40686.1"/>
    </source>
</evidence>
<dbReference type="InterPro" id="IPR049067">
    <property type="entry name" value="MreB-like_C"/>
</dbReference>
<protein>
    <recommendedName>
        <fullName evidence="5">ParM/StbA family protein</fullName>
    </recommendedName>
</protein>
<dbReference type="Pfam" id="PF17989">
    <property type="entry name" value="ALP_N"/>
    <property type="match status" value="1"/>
</dbReference>
<sequence length="319" mass="35677">MEVLAADIGYGFTKVVSASRVRVYPSVVIPKLHTHITVDIDTGESPDIVSYGNTEYLYGSKAMRFGKKSQFPPRHRCFTQSNTYAVLLLSALSLVRNRNVYFVTGLPVSVYENEGIKTSYQEWVLNILRPHGAINIKVLPQAMGAYYDAVLDIQGKPIDKNLLMKKCAVVDIGYYTTDIVVLDHLDLIYRETIPLGVSIACEFLVQELSSQKEISMHEAEMLLRGEKLFICGKPVDVSNTIEAAKDRAWNLISTAVTDRIGRGEDFHFVIPVGGGAVLYRDKLAQLFKEAHFSHNPSLSNAYGYFKYGIRQIRKGSKDA</sequence>
<feature type="domain" description="Actin homologue MreB-like C-terminal" evidence="2">
    <location>
        <begin position="169"/>
        <end position="284"/>
    </location>
</feature>
<dbReference type="RefSeq" id="WP_066061496.1">
    <property type="nucleotide sequence ID" value="NZ_CP013015.1"/>
</dbReference>
<dbReference type="InterPro" id="IPR043129">
    <property type="entry name" value="ATPase_NBD"/>
</dbReference>
<evidence type="ECO:0000259" key="1">
    <source>
        <dbReference type="Pfam" id="PF17989"/>
    </source>
</evidence>
<dbReference type="InterPro" id="IPR040607">
    <property type="entry name" value="ALP_N"/>
</dbReference>
<dbReference type="SUPFAM" id="SSF53067">
    <property type="entry name" value="Actin-like ATPase domain"/>
    <property type="match status" value="2"/>
</dbReference>
<dbReference type="EMBL" id="CP013015">
    <property type="protein sequence ID" value="AMM40686.1"/>
    <property type="molecule type" value="Genomic_DNA"/>
</dbReference>
<organism evidence="3 4">
    <name type="scientific">Desulfofervidus auxilii</name>
    <dbReference type="NCBI Taxonomy" id="1621989"/>
    <lineage>
        <taxon>Bacteria</taxon>
        <taxon>Pseudomonadati</taxon>
        <taxon>Thermodesulfobacteriota</taxon>
        <taxon>Candidatus Desulfofervidia</taxon>
        <taxon>Candidatus Desulfofervidales</taxon>
        <taxon>Candidatus Desulfofervidaceae</taxon>
        <taxon>Candidatus Desulfofervidus</taxon>
    </lineage>
</organism>
<keyword evidence="4" id="KW-1185">Reference proteome</keyword>
<dbReference type="CDD" id="cd24025">
    <property type="entry name" value="ASKHA_NBD_ParM_pCBH-like"/>
    <property type="match status" value="1"/>
</dbReference>
<evidence type="ECO:0000259" key="2">
    <source>
        <dbReference type="Pfam" id="PF21522"/>
    </source>
</evidence>
<dbReference type="Gene3D" id="3.30.420.40">
    <property type="match status" value="2"/>
</dbReference>